<sequence>MAEVREASVVLAAGRRGQALAAGSGFLADRSGSRQVAAVSWTWIRRQQIRRRRKRLSAVGERPQFGRRWGRSPRPVGPPDPAAGSPVVEEKAVGSRLEAVVRSAVGERSATHRPTRSGGRGSGKGLVAGSASRTPDPSAVGSREAEVAADTVGRRRRWLRTPAVKDEGGDGWWGGGGDRELREEAAGEGDERRKMRGRKMSGGGVVDGALSKALKV</sequence>
<organism evidence="2">
    <name type="scientific">Oryza glumipatula</name>
    <dbReference type="NCBI Taxonomy" id="40148"/>
    <lineage>
        <taxon>Eukaryota</taxon>
        <taxon>Viridiplantae</taxon>
        <taxon>Streptophyta</taxon>
        <taxon>Embryophyta</taxon>
        <taxon>Tracheophyta</taxon>
        <taxon>Spermatophyta</taxon>
        <taxon>Magnoliopsida</taxon>
        <taxon>Liliopsida</taxon>
        <taxon>Poales</taxon>
        <taxon>Poaceae</taxon>
        <taxon>BOP clade</taxon>
        <taxon>Oryzoideae</taxon>
        <taxon>Oryzeae</taxon>
        <taxon>Oryzinae</taxon>
        <taxon>Oryza</taxon>
    </lineage>
</organism>
<feature type="region of interest" description="Disordered" evidence="1">
    <location>
        <begin position="55"/>
        <end position="91"/>
    </location>
</feature>
<dbReference type="Gramene" id="OGLUM11G11250.2">
    <property type="protein sequence ID" value="OGLUM11G11250.2"/>
    <property type="gene ID" value="OGLUM11G11250"/>
</dbReference>
<keyword evidence="3" id="KW-1185">Reference proteome</keyword>
<proteinExistence type="predicted"/>
<accession>A0A0E0BIG4</accession>
<name>A0A0E0BIG4_9ORYZ</name>
<evidence type="ECO:0000313" key="3">
    <source>
        <dbReference type="Proteomes" id="UP000026961"/>
    </source>
</evidence>
<dbReference type="EnsemblPlants" id="OGLUM11G11250.2">
    <property type="protein sequence ID" value="OGLUM11G11250.2"/>
    <property type="gene ID" value="OGLUM11G11250"/>
</dbReference>
<evidence type="ECO:0000313" key="2">
    <source>
        <dbReference type="EnsemblPlants" id="OGLUM11G11250.2"/>
    </source>
</evidence>
<dbReference type="HOGENOM" id="CLU_1279395_0_0_1"/>
<reference evidence="2" key="1">
    <citation type="submission" date="2015-04" db="UniProtKB">
        <authorList>
            <consortium name="EnsemblPlants"/>
        </authorList>
    </citation>
    <scope>IDENTIFICATION</scope>
</reference>
<dbReference type="Proteomes" id="UP000026961">
    <property type="component" value="Chromosome 11"/>
</dbReference>
<protein>
    <submittedName>
        <fullName evidence="2">Uncharacterized protein</fullName>
    </submittedName>
</protein>
<reference evidence="2" key="2">
    <citation type="submission" date="2018-05" db="EMBL/GenBank/DDBJ databases">
        <title>OgluRS3 (Oryza glumaepatula Reference Sequence Version 3).</title>
        <authorList>
            <person name="Zhang J."/>
            <person name="Kudrna D."/>
            <person name="Lee S."/>
            <person name="Talag J."/>
            <person name="Welchert J."/>
            <person name="Wing R.A."/>
        </authorList>
    </citation>
    <scope>NUCLEOTIDE SEQUENCE [LARGE SCALE GENOMIC DNA]</scope>
</reference>
<evidence type="ECO:0000256" key="1">
    <source>
        <dbReference type="SAM" id="MobiDB-lite"/>
    </source>
</evidence>
<dbReference type="AlphaFoldDB" id="A0A0E0BIG4"/>
<feature type="compositionally biased region" description="Basic and acidic residues" evidence="1">
    <location>
        <begin position="177"/>
        <end position="193"/>
    </location>
</feature>
<feature type="region of interest" description="Disordered" evidence="1">
    <location>
        <begin position="103"/>
        <end position="216"/>
    </location>
</feature>